<dbReference type="eggNOG" id="ENOG502SSUT">
    <property type="taxonomic scope" value="Eukaryota"/>
</dbReference>
<protein>
    <submittedName>
        <fullName evidence="2">Uncharacterized protein</fullName>
    </submittedName>
</protein>
<dbReference type="OrthoDB" id="2500073at2759"/>
<evidence type="ECO:0000313" key="3">
    <source>
        <dbReference type="Proteomes" id="UP000001861"/>
    </source>
</evidence>
<evidence type="ECO:0000256" key="1">
    <source>
        <dbReference type="SAM" id="MobiDB-lite"/>
    </source>
</evidence>
<evidence type="ECO:0000313" key="2">
    <source>
        <dbReference type="EMBL" id="EAU85406.2"/>
    </source>
</evidence>
<dbReference type="HOGENOM" id="CLU_114638_0_0_1"/>
<proteinExistence type="predicted"/>
<sequence length="141" mass="15450">MSGPSNPTTEYPEQLHSGAIGIGPHYHTSPTLTDKVQGLKEEVKGKIQRNPGKVQHGKDIRTGEELKRQREADAASDPFHETPSRVPNSNTGPHRIDTQGIGSLHSHDEKAHKEIAATVAPEGSEKSEYERKGEAVDRVKF</sequence>
<dbReference type="KEGG" id="cci:CC1G_07100"/>
<keyword evidence="3" id="KW-1185">Reference proteome</keyword>
<name>A8NUG7_COPC7</name>
<feature type="compositionally biased region" description="Basic and acidic residues" evidence="1">
    <location>
        <begin position="123"/>
        <end position="141"/>
    </location>
</feature>
<dbReference type="OMA" id="QQGHERK"/>
<feature type="compositionally biased region" description="Polar residues" evidence="1">
    <location>
        <begin position="1"/>
        <end position="11"/>
    </location>
</feature>
<comment type="caution">
    <text evidence="2">The sequence shown here is derived from an EMBL/GenBank/DDBJ whole genome shotgun (WGS) entry which is preliminary data.</text>
</comment>
<dbReference type="GeneID" id="6012996"/>
<dbReference type="InParanoid" id="A8NUG7"/>
<dbReference type="Proteomes" id="UP000001861">
    <property type="component" value="Unassembled WGS sequence"/>
</dbReference>
<feature type="compositionally biased region" description="Basic and acidic residues" evidence="1">
    <location>
        <begin position="56"/>
        <end position="83"/>
    </location>
</feature>
<dbReference type="VEuPathDB" id="FungiDB:CC1G_07100"/>
<organism evidence="2 3">
    <name type="scientific">Coprinopsis cinerea (strain Okayama-7 / 130 / ATCC MYA-4618 / FGSC 9003)</name>
    <name type="common">Inky cap fungus</name>
    <name type="synonym">Hormographiella aspergillata</name>
    <dbReference type="NCBI Taxonomy" id="240176"/>
    <lineage>
        <taxon>Eukaryota</taxon>
        <taxon>Fungi</taxon>
        <taxon>Dikarya</taxon>
        <taxon>Basidiomycota</taxon>
        <taxon>Agaricomycotina</taxon>
        <taxon>Agaricomycetes</taxon>
        <taxon>Agaricomycetidae</taxon>
        <taxon>Agaricales</taxon>
        <taxon>Agaricineae</taxon>
        <taxon>Psathyrellaceae</taxon>
        <taxon>Coprinopsis</taxon>
    </lineage>
</organism>
<dbReference type="EMBL" id="AACS02000004">
    <property type="protein sequence ID" value="EAU85406.2"/>
    <property type="molecule type" value="Genomic_DNA"/>
</dbReference>
<gene>
    <name evidence="2" type="ORF">CC1G_07100</name>
</gene>
<feature type="compositionally biased region" description="Basic and acidic residues" evidence="1">
    <location>
        <begin position="105"/>
        <end position="115"/>
    </location>
</feature>
<reference evidence="2 3" key="1">
    <citation type="journal article" date="2010" name="Proc. Natl. Acad. Sci. U.S.A.">
        <title>Insights into evolution of multicellular fungi from the assembled chromosomes of the mushroom Coprinopsis cinerea (Coprinus cinereus).</title>
        <authorList>
            <person name="Stajich J.E."/>
            <person name="Wilke S.K."/>
            <person name="Ahren D."/>
            <person name="Au C.H."/>
            <person name="Birren B.W."/>
            <person name="Borodovsky M."/>
            <person name="Burns C."/>
            <person name="Canback B."/>
            <person name="Casselton L.A."/>
            <person name="Cheng C.K."/>
            <person name="Deng J."/>
            <person name="Dietrich F.S."/>
            <person name="Fargo D.C."/>
            <person name="Farman M.L."/>
            <person name="Gathman A.C."/>
            <person name="Goldberg J."/>
            <person name="Guigo R."/>
            <person name="Hoegger P.J."/>
            <person name="Hooker J.B."/>
            <person name="Huggins A."/>
            <person name="James T.Y."/>
            <person name="Kamada T."/>
            <person name="Kilaru S."/>
            <person name="Kodira C."/>
            <person name="Kues U."/>
            <person name="Kupfer D."/>
            <person name="Kwan H.S."/>
            <person name="Lomsadze A."/>
            <person name="Li W."/>
            <person name="Lilly W.W."/>
            <person name="Ma L.J."/>
            <person name="Mackey A.J."/>
            <person name="Manning G."/>
            <person name="Martin F."/>
            <person name="Muraguchi H."/>
            <person name="Natvig D.O."/>
            <person name="Palmerini H."/>
            <person name="Ramesh M.A."/>
            <person name="Rehmeyer C.J."/>
            <person name="Roe B.A."/>
            <person name="Shenoy N."/>
            <person name="Stanke M."/>
            <person name="Ter-Hovhannisyan V."/>
            <person name="Tunlid A."/>
            <person name="Velagapudi R."/>
            <person name="Vision T.J."/>
            <person name="Zeng Q."/>
            <person name="Zolan M.E."/>
            <person name="Pukkila P.J."/>
        </authorList>
    </citation>
    <scope>NUCLEOTIDE SEQUENCE [LARGE SCALE GENOMIC DNA]</scope>
    <source>
        <strain evidence="3">Okayama-7 / 130 / ATCC MYA-4618 / FGSC 9003</strain>
    </source>
</reference>
<dbReference type="RefSeq" id="XP_001836453.2">
    <property type="nucleotide sequence ID" value="XM_001836401.2"/>
</dbReference>
<feature type="region of interest" description="Disordered" evidence="1">
    <location>
        <begin position="1"/>
        <end position="141"/>
    </location>
</feature>
<accession>A8NUG7</accession>
<dbReference type="STRING" id="240176.A8NUG7"/>
<dbReference type="AlphaFoldDB" id="A8NUG7"/>